<dbReference type="eggNOG" id="COG2202">
    <property type="taxonomic scope" value="Bacteria"/>
</dbReference>
<dbReference type="InterPro" id="IPR005467">
    <property type="entry name" value="His_kinase_dom"/>
</dbReference>
<dbReference type="PROSITE" id="PS50112">
    <property type="entry name" value="PAS"/>
    <property type="match status" value="2"/>
</dbReference>
<dbReference type="HOGENOM" id="CLU_000445_114_51_10"/>
<reference evidence="15" key="1">
    <citation type="submission" date="2005-08" db="EMBL/GenBank/DDBJ databases">
        <title>Complete sequence of Pelodictyon luteolum DSM 273.</title>
        <authorList>
            <consortium name="US DOE Joint Genome Institute"/>
            <person name="Copeland A."/>
            <person name="Lucas S."/>
            <person name="Lapidus A."/>
            <person name="Barry K."/>
            <person name="Detter J.C."/>
            <person name="Glavina T."/>
            <person name="Hammon N."/>
            <person name="Israni S."/>
            <person name="Pitluck S."/>
            <person name="Bryant D."/>
            <person name="Schmutz J."/>
            <person name="Larimer F."/>
            <person name="Land M."/>
            <person name="Kyrpides N."/>
            <person name="Ivanova N."/>
            <person name="Richardson P."/>
        </authorList>
    </citation>
    <scope>NUCLEOTIDE SEQUENCE [LARGE SCALE GENOMIC DNA]</scope>
    <source>
        <strain evidence="15">DSM 273 / BCRC 81028 / 2530</strain>
    </source>
</reference>
<dbReference type="PANTHER" id="PTHR43065:SF42">
    <property type="entry name" value="TWO-COMPONENT SENSOR PPRA"/>
    <property type="match status" value="1"/>
</dbReference>
<dbReference type="eggNOG" id="COG4191">
    <property type="taxonomic scope" value="Bacteria"/>
</dbReference>
<dbReference type="Pfam" id="PF00989">
    <property type="entry name" value="PAS"/>
    <property type="match status" value="1"/>
</dbReference>
<dbReference type="SMART" id="SM00387">
    <property type="entry name" value="HATPase_c"/>
    <property type="match status" value="1"/>
</dbReference>
<evidence type="ECO:0000256" key="2">
    <source>
        <dbReference type="ARBA" id="ARBA00012438"/>
    </source>
</evidence>
<keyword evidence="6 14" id="KW-0418">Kinase</keyword>
<dbReference type="SUPFAM" id="SSF47384">
    <property type="entry name" value="Homodimeric domain of signal transducing histidine kinase"/>
    <property type="match status" value="1"/>
</dbReference>
<feature type="domain" description="PAC" evidence="13">
    <location>
        <begin position="200"/>
        <end position="252"/>
    </location>
</feature>
<evidence type="ECO:0000259" key="12">
    <source>
        <dbReference type="PROSITE" id="PS50112"/>
    </source>
</evidence>
<dbReference type="CDD" id="cd00130">
    <property type="entry name" value="PAS"/>
    <property type="match status" value="3"/>
</dbReference>
<dbReference type="SUPFAM" id="SSF55874">
    <property type="entry name" value="ATPase domain of HSP90 chaperone/DNA topoisomerase II/histidine kinase"/>
    <property type="match status" value="1"/>
</dbReference>
<dbReference type="PROSITE" id="PS50113">
    <property type="entry name" value="PAC"/>
    <property type="match status" value="2"/>
</dbReference>
<comment type="catalytic activity">
    <reaction evidence="1">
        <text>ATP + protein L-histidine = ADP + protein N-phospho-L-histidine.</text>
        <dbReference type="EC" id="2.7.13.3"/>
    </reaction>
</comment>
<feature type="modified residue" description="4-aspartylphosphate" evidence="9">
    <location>
        <position position="695"/>
    </location>
</feature>
<gene>
    <name evidence="14" type="ordered locus">Plut_1351</name>
</gene>
<dbReference type="AlphaFoldDB" id="Q3B371"/>
<dbReference type="InterPro" id="IPR013767">
    <property type="entry name" value="PAS_fold"/>
</dbReference>
<evidence type="ECO:0000256" key="1">
    <source>
        <dbReference type="ARBA" id="ARBA00000085"/>
    </source>
</evidence>
<dbReference type="Pfam" id="PF00512">
    <property type="entry name" value="HisKA"/>
    <property type="match status" value="1"/>
</dbReference>
<dbReference type="PROSITE" id="PS50110">
    <property type="entry name" value="RESPONSE_REGULATORY"/>
    <property type="match status" value="1"/>
</dbReference>
<dbReference type="Proteomes" id="UP000002709">
    <property type="component" value="Chromosome"/>
</dbReference>
<evidence type="ECO:0000256" key="3">
    <source>
        <dbReference type="ARBA" id="ARBA00022553"/>
    </source>
</evidence>
<evidence type="ECO:0000256" key="7">
    <source>
        <dbReference type="ARBA" id="ARBA00022840"/>
    </source>
</evidence>
<dbReference type="Pfam" id="PF08447">
    <property type="entry name" value="PAS_3"/>
    <property type="match status" value="1"/>
</dbReference>
<organism evidence="14 15">
    <name type="scientific">Chlorobium luteolum (strain DSM 273 / BCRC 81028 / 2530)</name>
    <name type="common">Pelodictyon luteolum</name>
    <dbReference type="NCBI Taxonomy" id="319225"/>
    <lineage>
        <taxon>Bacteria</taxon>
        <taxon>Pseudomonadati</taxon>
        <taxon>Chlorobiota</taxon>
        <taxon>Chlorobiia</taxon>
        <taxon>Chlorobiales</taxon>
        <taxon>Chlorobiaceae</taxon>
        <taxon>Chlorobium/Pelodictyon group</taxon>
        <taxon>Pelodictyon</taxon>
    </lineage>
</organism>
<dbReference type="CDD" id="cd00082">
    <property type="entry name" value="HisKA"/>
    <property type="match status" value="1"/>
</dbReference>
<evidence type="ECO:0000256" key="5">
    <source>
        <dbReference type="ARBA" id="ARBA00022741"/>
    </source>
</evidence>
<feature type="domain" description="PAS" evidence="12">
    <location>
        <begin position="253"/>
        <end position="323"/>
    </location>
</feature>
<dbReference type="EMBL" id="CP000096">
    <property type="protein sequence ID" value="ABB24210.1"/>
    <property type="molecule type" value="Genomic_DNA"/>
</dbReference>
<dbReference type="Pfam" id="PF00072">
    <property type="entry name" value="Response_reg"/>
    <property type="match status" value="1"/>
</dbReference>
<accession>Q3B371</accession>
<dbReference type="PRINTS" id="PR00344">
    <property type="entry name" value="BCTRLSENSOR"/>
</dbReference>
<feature type="domain" description="Response regulatory" evidence="11">
    <location>
        <begin position="644"/>
        <end position="760"/>
    </location>
</feature>
<dbReference type="InterPro" id="IPR003594">
    <property type="entry name" value="HATPase_dom"/>
</dbReference>
<dbReference type="InterPro" id="IPR003661">
    <property type="entry name" value="HisK_dim/P_dom"/>
</dbReference>
<dbReference type="PANTHER" id="PTHR43065">
    <property type="entry name" value="SENSOR HISTIDINE KINASE"/>
    <property type="match status" value="1"/>
</dbReference>
<keyword evidence="5" id="KW-0547">Nucleotide-binding</keyword>
<evidence type="ECO:0000259" key="10">
    <source>
        <dbReference type="PROSITE" id="PS50109"/>
    </source>
</evidence>
<feature type="domain" description="PAS" evidence="12">
    <location>
        <begin position="18"/>
        <end position="80"/>
    </location>
</feature>
<dbReference type="InterPro" id="IPR035965">
    <property type="entry name" value="PAS-like_dom_sf"/>
</dbReference>
<dbReference type="STRING" id="319225.Plut_1351"/>
<evidence type="ECO:0000256" key="9">
    <source>
        <dbReference type="PROSITE-ProRule" id="PRU00169"/>
    </source>
</evidence>
<dbReference type="NCBIfam" id="TIGR00229">
    <property type="entry name" value="sensory_box"/>
    <property type="match status" value="3"/>
</dbReference>
<keyword evidence="3 9" id="KW-0597">Phosphoprotein</keyword>
<evidence type="ECO:0000259" key="13">
    <source>
        <dbReference type="PROSITE" id="PS50113"/>
    </source>
</evidence>
<dbReference type="Gene3D" id="3.30.450.20">
    <property type="entry name" value="PAS domain"/>
    <property type="match status" value="3"/>
</dbReference>
<name>Q3B371_CHLL3</name>
<dbReference type="EC" id="2.7.13.3" evidence="2"/>
<feature type="domain" description="PAC" evidence="13">
    <location>
        <begin position="328"/>
        <end position="378"/>
    </location>
</feature>
<dbReference type="Gene3D" id="3.30.565.10">
    <property type="entry name" value="Histidine kinase-like ATPase, C-terminal domain"/>
    <property type="match status" value="1"/>
</dbReference>
<keyword evidence="15" id="KW-1185">Reference proteome</keyword>
<dbReference type="InterPro" id="IPR013655">
    <property type="entry name" value="PAS_fold_3"/>
</dbReference>
<dbReference type="Pfam" id="PF02518">
    <property type="entry name" value="HATPase_c"/>
    <property type="match status" value="1"/>
</dbReference>
<dbReference type="SMART" id="SM00388">
    <property type="entry name" value="HisKA"/>
    <property type="match status" value="1"/>
</dbReference>
<keyword evidence="8" id="KW-0902">Two-component regulatory system</keyword>
<dbReference type="InterPro" id="IPR001789">
    <property type="entry name" value="Sig_transdc_resp-reg_receiver"/>
</dbReference>
<evidence type="ECO:0000313" key="15">
    <source>
        <dbReference type="Proteomes" id="UP000002709"/>
    </source>
</evidence>
<dbReference type="Gene3D" id="1.10.287.130">
    <property type="match status" value="1"/>
</dbReference>
<protein>
    <recommendedName>
        <fullName evidence="2">histidine kinase</fullName>
        <ecNumber evidence="2">2.7.13.3</ecNumber>
    </recommendedName>
</protein>
<dbReference type="KEGG" id="plt:Plut_1351"/>
<sequence length="774" mass="85485">MQNERGYIERPFDAGHFFELVPDMLCRMSIEGKLLQVNAAWQKHLGYTSRELLSMSLYRLLHPDDRSSTKREMERQRSGQRTVNFINRMQSRSGDWLWMEWNASPAEDGVVYAVARNITGRMQAARKTRLLTDAFQHCTHGLAIEDPDTRRILACNPAFAGLHGRTVEEMTGLHLMEFYPDSQKDVVSSCLLRSAESGSCKFEAFKSRKDGSLVPVQVDIVFVRDEHGDPLYQIVTAEDITERREAEKALRESESRFRAVVESAPDGIFIQTGDTFAYLNPAALRMFGAAKEEEMLSRPVVDHLHPDFRERVLERIRKLNEERIGLPFPEERRFLRCDGSFFDADVSAVPFMHDGQHGALVFVHDTTERHRAEEERLRLRQDLFQSQKMESIGRLAGGVAHDLNNLLTPILGYAEILDGQFGPDDERLQDIRAIHGAGVRARDLIRQLLAFSRRQSLDFRVLNLNAVVRGFLPLLRRTLPENIAIKEALAEGVVAIEGDIGQIEQVMMNLAVNAQHAMPGGGQLSISTEMVAAGLLPRDVLDEIGPVDCVALSFTDSGAGMDRDTLERVFEPFFTTKEKGSGTGLGLATVYGIARQHNGMVAVASTPGEGASFTVYVPVSSGEPVSSVADAATLFSPPVEGGESVLVVEDSAVVRSFVADALRHYGYRVSEADGASSAKAAIKDGSCCPDLLLTDIIMPGMNGRELYLELRHLCPAMRVLFMSGYAASVLEKEGVPESGVGHLHKPFSVKDLIEGVSGLIAGPGGKIKKPKPKI</sequence>
<dbReference type="SMART" id="SM00448">
    <property type="entry name" value="REC"/>
    <property type="match status" value="1"/>
</dbReference>
<dbReference type="GO" id="GO:0005524">
    <property type="term" value="F:ATP binding"/>
    <property type="evidence" value="ECO:0007669"/>
    <property type="project" value="UniProtKB-KW"/>
</dbReference>
<dbReference type="InterPro" id="IPR011006">
    <property type="entry name" value="CheY-like_superfamily"/>
</dbReference>
<dbReference type="InterPro" id="IPR036097">
    <property type="entry name" value="HisK_dim/P_sf"/>
</dbReference>
<dbReference type="SMART" id="SM00086">
    <property type="entry name" value="PAC"/>
    <property type="match status" value="3"/>
</dbReference>
<evidence type="ECO:0000313" key="14">
    <source>
        <dbReference type="EMBL" id="ABB24210.1"/>
    </source>
</evidence>
<dbReference type="SUPFAM" id="SSF52172">
    <property type="entry name" value="CheY-like"/>
    <property type="match status" value="1"/>
</dbReference>
<dbReference type="InterPro" id="IPR000014">
    <property type="entry name" value="PAS"/>
</dbReference>
<keyword evidence="7" id="KW-0067">ATP-binding</keyword>
<evidence type="ECO:0000259" key="11">
    <source>
        <dbReference type="PROSITE" id="PS50110"/>
    </source>
</evidence>
<dbReference type="InterPro" id="IPR036890">
    <property type="entry name" value="HATPase_C_sf"/>
</dbReference>
<proteinExistence type="predicted"/>
<feature type="domain" description="Histidine kinase" evidence="10">
    <location>
        <begin position="398"/>
        <end position="621"/>
    </location>
</feature>
<dbReference type="GO" id="GO:0006355">
    <property type="term" value="P:regulation of DNA-templated transcription"/>
    <property type="evidence" value="ECO:0007669"/>
    <property type="project" value="InterPro"/>
</dbReference>
<evidence type="ECO:0000256" key="8">
    <source>
        <dbReference type="ARBA" id="ARBA00023012"/>
    </source>
</evidence>
<evidence type="ECO:0000256" key="6">
    <source>
        <dbReference type="ARBA" id="ARBA00022777"/>
    </source>
</evidence>
<keyword evidence="4 14" id="KW-0808">Transferase</keyword>
<dbReference type="PROSITE" id="PS50109">
    <property type="entry name" value="HIS_KIN"/>
    <property type="match status" value="1"/>
</dbReference>
<evidence type="ECO:0000256" key="4">
    <source>
        <dbReference type="ARBA" id="ARBA00022679"/>
    </source>
</evidence>
<dbReference type="SMART" id="SM00091">
    <property type="entry name" value="PAS"/>
    <property type="match status" value="3"/>
</dbReference>
<dbReference type="InterPro" id="IPR001610">
    <property type="entry name" value="PAC"/>
</dbReference>
<dbReference type="GO" id="GO:0000155">
    <property type="term" value="F:phosphorelay sensor kinase activity"/>
    <property type="evidence" value="ECO:0007669"/>
    <property type="project" value="InterPro"/>
</dbReference>
<dbReference type="InterPro" id="IPR004358">
    <property type="entry name" value="Sig_transdc_His_kin-like_C"/>
</dbReference>
<dbReference type="Pfam" id="PF13426">
    <property type="entry name" value="PAS_9"/>
    <property type="match status" value="1"/>
</dbReference>
<dbReference type="SUPFAM" id="SSF55785">
    <property type="entry name" value="PYP-like sensor domain (PAS domain)"/>
    <property type="match status" value="3"/>
</dbReference>
<dbReference type="Gene3D" id="3.40.50.2300">
    <property type="match status" value="1"/>
</dbReference>
<dbReference type="InterPro" id="IPR000700">
    <property type="entry name" value="PAS-assoc_C"/>
</dbReference>